<dbReference type="InterPro" id="IPR027417">
    <property type="entry name" value="P-loop_NTPase"/>
</dbReference>
<keyword evidence="8" id="KW-0963">Cytoplasm</keyword>
<evidence type="ECO:0000256" key="8">
    <source>
        <dbReference type="HAMAP-Rule" id="MF_00238"/>
    </source>
</evidence>
<dbReference type="GO" id="GO:0015949">
    <property type="term" value="P:nucleobase-containing small molecule interconversion"/>
    <property type="evidence" value="ECO:0007669"/>
    <property type="project" value="TreeGrafter"/>
</dbReference>
<evidence type="ECO:0000313" key="10">
    <source>
        <dbReference type="EMBL" id="OJX59287.1"/>
    </source>
</evidence>
<evidence type="ECO:0000256" key="5">
    <source>
        <dbReference type="ARBA" id="ARBA00022840"/>
    </source>
</evidence>
<keyword evidence="5 8" id="KW-0067">ATP-binding</keyword>
<organism evidence="10 11">
    <name type="scientific">Candidatus Kapaibacterium thiocyanatum</name>
    <dbReference type="NCBI Taxonomy" id="1895771"/>
    <lineage>
        <taxon>Bacteria</taxon>
        <taxon>Pseudomonadati</taxon>
        <taxon>Candidatus Kapaibacteriota</taxon>
        <taxon>Candidatus Kapaibacteriia</taxon>
        <taxon>Candidatus Kapaibacteriales</taxon>
        <taxon>Candidatus Kapaibacteriaceae</taxon>
        <taxon>Candidatus Kapaibacterium</taxon>
    </lineage>
</organism>
<dbReference type="GO" id="GO:0006220">
    <property type="term" value="P:pyrimidine nucleotide metabolic process"/>
    <property type="evidence" value="ECO:0007669"/>
    <property type="project" value="UniProtKB-UniRule"/>
</dbReference>
<protein>
    <recommendedName>
        <fullName evidence="8">Cytidylate kinase</fullName>
        <shortName evidence="8">CK</shortName>
        <ecNumber evidence="8">2.7.4.25</ecNumber>
    </recommendedName>
    <alternativeName>
        <fullName evidence="8">Cytidine monophosphate kinase</fullName>
        <shortName evidence="8">CMP kinase</shortName>
    </alternativeName>
</protein>
<dbReference type="GO" id="GO:0005829">
    <property type="term" value="C:cytosol"/>
    <property type="evidence" value="ECO:0007669"/>
    <property type="project" value="TreeGrafter"/>
</dbReference>
<evidence type="ECO:0000256" key="7">
    <source>
        <dbReference type="ARBA" id="ARBA00048478"/>
    </source>
</evidence>
<dbReference type="Proteomes" id="UP000184233">
    <property type="component" value="Unassembled WGS sequence"/>
</dbReference>
<dbReference type="HAMAP" id="MF_00238">
    <property type="entry name" value="Cytidyl_kinase_type1"/>
    <property type="match status" value="1"/>
</dbReference>
<comment type="subcellular location">
    <subcellularLocation>
        <location evidence="8">Cytoplasm</location>
    </subcellularLocation>
</comment>
<comment type="caution">
    <text evidence="10">The sequence shown here is derived from an EMBL/GenBank/DDBJ whole genome shotgun (WGS) entry which is preliminary data.</text>
</comment>
<evidence type="ECO:0000256" key="1">
    <source>
        <dbReference type="ARBA" id="ARBA00009427"/>
    </source>
</evidence>
<comment type="catalytic activity">
    <reaction evidence="7 8">
        <text>CMP + ATP = CDP + ADP</text>
        <dbReference type="Rhea" id="RHEA:11600"/>
        <dbReference type="ChEBI" id="CHEBI:30616"/>
        <dbReference type="ChEBI" id="CHEBI:58069"/>
        <dbReference type="ChEBI" id="CHEBI:60377"/>
        <dbReference type="ChEBI" id="CHEBI:456216"/>
        <dbReference type="EC" id="2.7.4.25"/>
    </reaction>
</comment>
<evidence type="ECO:0000256" key="4">
    <source>
        <dbReference type="ARBA" id="ARBA00022777"/>
    </source>
</evidence>
<dbReference type="NCBIfam" id="TIGR00017">
    <property type="entry name" value="cmk"/>
    <property type="match status" value="1"/>
</dbReference>
<name>A0A1M3L242_9BACT</name>
<keyword evidence="3 8" id="KW-0547">Nucleotide-binding</keyword>
<dbReference type="Pfam" id="PF02224">
    <property type="entry name" value="Cytidylate_kin"/>
    <property type="match status" value="1"/>
</dbReference>
<dbReference type="GO" id="GO:0036431">
    <property type="term" value="F:dCMP kinase activity"/>
    <property type="evidence" value="ECO:0007669"/>
    <property type="project" value="InterPro"/>
</dbReference>
<dbReference type="EMBL" id="MKVH01000013">
    <property type="protein sequence ID" value="OJX59287.1"/>
    <property type="molecule type" value="Genomic_DNA"/>
</dbReference>
<sequence length="235" mass="25653">MPDKNIIVTIDGPAGAGKSTTARRVAERLGYVYIDTGAMYRAVTLAALREGTTITDDALQTLLRHTDIRLVHTVGGQRTYLNGIDVSEAIRSADVTNLVSTISAMPVVRRAMVSMQRSMGASGGVVMDGRDIGSVVFPSAEVKVFLVADLDERIRRRASEAHLNGQQLTLDQVRHQIVERDRIDSERSDSPLVRPDGAAEIDTTNLTIDEQVDRIVTLARKYLSAYNLISGYGNL</sequence>
<dbReference type="InterPro" id="IPR003136">
    <property type="entry name" value="Cytidylate_kin"/>
</dbReference>
<dbReference type="PANTHER" id="PTHR21299">
    <property type="entry name" value="CYTIDYLATE KINASE/PANTOATE-BETA-ALANINE LIGASE"/>
    <property type="match status" value="1"/>
</dbReference>
<evidence type="ECO:0000259" key="9">
    <source>
        <dbReference type="Pfam" id="PF02224"/>
    </source>
</evidence>
<accession>A0A1M3L242</accession>
<keyword evidence="2 8" id="KW-0808">Transferase</keyword>
<reference evidence="10 11" key="1">
    <citation type="submission" date="2016-09" db="EMBL/GenBank/DDBJ databases">
        <title>Genome-resolved meta-omics ties microbial dynamics to process performance in biotechnology for thiocyanate degradation.</title>
        <authorList>
            <person name="Kantor R.S."/>
            <person name="Huddy R.J."/>
            <person name="Iyer R."/>
            <person name="Thomas B.C."/>
            <person name="Brown C.T."/>
            <person name="Anantharaman K."/>
            <person name="Tringe S."/>
            <person name="Hettich R.L."/>
            <person name="Harrison S.T."/>
            <person name="Banfield J.F."/>
        </authorList>
    </citation>
    <scope>NUCLEOTIDE SEQUENCE [LARGE SCALE GENOMIC DNA]</scope>
    <source>
        <strain evidence="10">59-99</strain>
    </source>
</reference>
<dbReference type="EC" id="2.7.4.25" evidence="8"/>
<comment type="similarity">
    <text evidence="1 8">Belongs to the cytidylate kinase family. Type 1 subfamily.</text>
</comment>
<dbReference type="PANTHER" id="PTHR21299:SF2">
    <property type="entry name" value="CYTIDYLATE KINASE"/>
    <property type="match status" value="1"/>
</dbReference>
<dbReference type="AlphaFoldDB" id="A0A1M3L242"/>
<evidence type="ECO:0000256" key="2">
    <source>
        <dbReference type="ARBA" id="ARBA00022679"/>
    </source>
</evidence>
<dbReference type="GO" id="GO:0036430">
    <property type="term" value="F:CMP kinase activity"/>
    <property type="evidence" value="ECO:0007669"/>
    <property type="project" value="RHEA"/>
</dbReference>
<feature type="binding site" evidence="8">
    <location>
        <begin position="12"/>
        <end position="20"/>
    </location>
    <ligand>
        <name>ATP</name>
        <dbReference type="ChEBI" id="CHEBI:30616"/>
    </ligand>
</feature>
<evidence type="ECO:0000256" key="6">
    <source>
        <dbReference type="ARBA" id="ARBA00047615"/>
    </source>
</evidence>
<comment type="catalytic activity">
    <reaction evidence="6 8">
        <text>dCMP + ATP = dCDP + ADP</text>
        <dbReference type="Rhea" id="RHEA:25094"/>
        <dbReference type="ChEBI" id="CHEBI:30616"/>
        <dbReference type="ChEBI" id="CHEBI:57566"/>
        <dbReference type="ChEBI" id="CHEBI:58593"/>
        <dbReference type="ChEBI" id="CHEBI:456216"/>
        <dbReference type="EC" id="2.7.4.25"/>
    </reaction>
</comment>
<feature type="domain" description="Cytidylate kinase" evidence="9">
    <location>
        <begin position="8"/>
        <end position="220"/>
    </location>
</feature>
<proteinExistence type="inferred from homology"/>
<gene>
    <name evidence="8" type="primary">cmk</name>
    <name evidence="10" type="ORF">BGO89_02395</name>
</gene>
<dbReference type="InterPro" id="IPR011994">
    <property type="entry name" value="Cytidylate_kinase_dom"/>
</dbReference>
<dbReference type="STRING" id="1895771.BGO89_02395"/>
<dbReference type="Gene3D" id="3.40.50.300">
    <property type="entry name" value="P-loop containing nucleotide triphosphate hydrolases"/>
    <property type="match status" value="1"/>
</dbReference>
<keyword evidence="4 8" id="KW-0418">Kinase</keyword>
<dbReference type="GO" id="GO:0005524">
    <property type="term" value="F:ATP binding"/>
    <property type="evidence" value="ECO:0007669"/>
    <property type="project" value="UniProtKB-UniRule"/>
</dbReference>
<evidence type="ECO:0000256" key="3">
    <source>
        <dbReference type="ARBA" id="ARBA00022741"/>
    </source>
</evidence>
<dbReference type="SUPFAM" id="SSF52540">
    <property type="entry name" value="P-loop containing nucleoside triphosphate hydrolases"/>
    <property type="match status" value="1"/>
</dbReference>
<dbReference type="CDD" id="cd02020">
    <property type="entry name" value="CMPK"/>
    <property type="match status" value="1"/>
</dbReference>
<evidence type="ECO:0000313" key="11">
    <source>
        <dbReference type="Proteomes" id="UP000184233"/>
    </source>
</evidence>